<organism evidence="2 3">
    <name type="scientific">Streptomyces katsurahamanus</name>
    <dbReference type="NCBI Taxonomy" id="2577098"/>
    <lineage>
        <taxon>Bacteria</taxon>
        <taxon>Bacillati</taxon>
        <taxon>Actinomycetota</taxon>
        <taxon>Actinomycetes</taxon>
        <taxon>Kitasatosporales</taxon>
        <taxon>Streptomycetaceae</taxon>
        <taxon>Streptomyces</taxon>
    </lineage>
</organism>
<dbReference type="EMBL" id="VDEQ01000009">
    <property type="protein sequence ID" value="MQS34281.1"/>
    <property type="molecule type" value="Genomic_DNA"/>
</dbReference>
<gene>
    <name evidence="2" type="ORF">FFZ77_01185</name>
</gene>
<dbReference type="Gene3D" id="3.30.470.20">
    <property type="entry name" value="ATP-grasp fold, B domain"/>
    <property type="match status" value="1"/>
</dbReference>
<name>A0ABW9NLU5_9ACTN</name>
<comment type="caution">
    <text evidence="2">The sequence shown here is derived from an EMBL/GenBank/DDBJ whole genome shotgun (WGS) entry which is preliminary data.</text>
</comment>
<reference evidence="2 3" key="1">
    <citation type="submission" date="2019-06" db="EMBL/GenBank/DDBJ databases">
        <title>Comparative genomics and metabolomics analyses of clavulanic acid producing Streptomyces species provides insight into specialized metabolism and evolution of beta-lactam biosynthetic gene clusters.</title>
        <authorList>
            <person name="Moore M.A."/>
            <person name="Cruz-Morales P."/>
            <person name="Barona Gomez F."/>
            <person name="Kapil T."/>
        </authorList>
    </citation>
    <scope>NUCLEOTIDE SEQUENCE [LARGE SCALE GENOMIC DNA]</scope>
    <source>
        <strain evidence="2 3">T-272</strain>
    </source>
</reference>
<dbReference type="SUPFAM" id="SSF56059">
    <property type="entry name" value="Glutathione synthetase ATP-binding domain-like"/>
    <property type="match status" value="1"/>
</dbReference>
<accession>A0ABW9NLU5</accession>
<dbReference type="Proteomes" id="UP000460558">
    <property type="component" value="Unassembled WGS sequence"/>
</dbReference>
<keyword evidence="3" id="KW-1185">Reference proteome</keyword>
<dbReference type="RefSeq" id="WP_323371003.1">
    <property type="nucleotide sequence ID" value="NZ_VDEQ01000009.1"/>
</dbReference>
<protein>
    <recommendedName>
        <fullName evidence="1">MvdD-like pre-ATP grasp domain-containing protein</fullName>
    </recommendedName>
</protein>
<feature type="domain" description="MvdD-like pre-ATP grasp" evidence="1">
    <location>
        <begin position="16"/>
        <end position="114"/>
    </location>
</feature>
<proteinExistence type="predicted"/>
<evidence type="ECO:0000313" key="2">
    <source>
        <dbReference type="EMBL" id="MQS34281.1"/>
    </source>
</evidence>
<evidence type="ECO:0000313" key="3">
    <source>
        <dbReference type="Proteomes" id="UP000460558"/>
    </source>
</evidence>
<evidence type="ECO:0000259" key="1">
    <source>
        <dbReference type="Pfam" id="PF21068"/>
    </source>
</evidence>
<dbReference type="InterPro" id="IPR048936">
    <property type="entry name" value="MvdD-like_ATPgrasp"/>
</dbReference>
<dbReference type="PANTHER" id="PTHR21621">
    <property type="entry name" value="RIBOSOMAL PROTEIN S6 MODIFICATION PROTEIN"/>
    <property type="match status" value="1"/>
</dbReference>
<dbReference type="Pfam" id="PF21068">
    <property type="entry name" value="ATPgraspMvdD"/>
    <property type="match status" value="1"/>
</dbReference>
<dbReference type="PANTHER" id="PTHR21621:SF0">
    <property type="entry name" value="BETA-CITRYLGLUTAMATE SYNTHASE B-RELATED"/>
    <property type="match status" value="1"/>
</dbReference>
<sequence length="317" mass="34715">MTNTVLVVDGPFEAGTDLVVEGLSAARVPVFRMDTRDFPSKLELQAINVDGCWVGSLVTEHRRLSLGDVRAVYWNRPGLFEFPDLSESDAHWARGAARIGLGGVLSSLEARWMNHPARASAAEFKPRQLKVARAAGLVVPKTLITNSPDAVRSFVQQLGEVPLVTKPLGVPTVMHHSGLETMYTRPVDLGGLGGVEVTAHLFQEQVPKDFEVRMIVIGGACHSVRIDATSAAAKMDWRADYDALKYTPIPTPDLVSTSVRAYMTIMGLTYAALDFVVRPDGVWVFLEANPSGQWAWLHEELPLASLISHTLEEWCST</sequence>